<dbReference type="InterPro" id="IPR022601">
    <property type="entry name" value="DUF3160"/>
</dbReference>
<dbReference type="SMART" id="SM01325">
    <property type="entry name" value="DUF3160"/>
    <property type="match status" value="1"/>
</dbReference>
<evidence type="ECO:0000313" key="1">
    <source>
        <dbReference type="EMBL" id="AGL03447.1"/>
    </source>
</evidence>
<dbReference type="AlphaFoldDB" id="R4KPF6"/>
<evidence type="ECO:0008006" key="3">
    <source>
        <dbReference type="Google" id="ProtNLM"/>
    </source>
</evidence>
<evidence type="ECO:0000313" key="2">
    <source>
        <dbReference type="Proteomes" id="UP000013520"/>
    </source>
</evidence>
<dbReference type="Proteomes" id="UP000013520">
    <property type="component" value="Chromosome"/>
</dbReference>
<reference evidence="1 2" key="1">
    <citation type="submission" date="2012-01" db="EMBL/GenBank/DDBJ databases">
        <title>Complete sequence of Desulfotomaculum gibsoniae DSM 7213.</title>
        <authorList>
            <consortium name="US DOE Joint Genome Institute"/>
            <person name="Lucas S."/>
            <person name="Han J."/>
            <person name="Lapidus A."/>
            <person name="Cheng J.-F."/>
            <person name="Goodwin L."/>
            <person name="Pitluck S."/>
            <person name="Peters L."/>
            <person name="Ovchinnikova G."/>
            <person name="Teshima H."/>
            <person name="Detter J.C."/>
            <person name="Han C."/>
            <person name="Tapia R."/>
            <person name="Land M."/>
            <person name="Hauser L."/>
            <person name="Kyrpides N."/>
            <person name="Ivanova N."/>
            <person name="Pagani I."/>
            <person name="Parshina S."/>
            <person name="Plugge C."/>
            <person name="Muyzer G."/>
            <person name="Kuever J."/>
            <person name="Ivanova A."/>
            <person name="Nazina T."/>
            <person name="Klenk H.-P."/>
            <person name="Brambilla E."/>
            <person name="Spring S."/>
            <person name="Stams A.F."/>
            <person name="Woyke T."/>
        </authorList>
    </citation>
    <scope>NUCLEOTIDE SEQUENCE [LARGE SCALE GENOMIC DNA]</scope>
    <source>
        <strain evidence="1 2">DSM 7213</strain>
    </source>
</reference>
<dbReference type="STRING" id="767817.Desgi_4193"/>
<name>R4KPF6_9FIRM</name>
<dbReference type="PROSITE" id="PS51257">
    <property type="entry name" value="PROKAR_LIPOPROTEIN"/>
    <property type="match status" value="1"/>
</dbReference>
<organism evidence="1 2">
    <name type="scientific">Desulfoscipio gibsoniae DSM 7213</name>
    <dbReference type="NCBI Taxonomy" id="767817"/>
    <lineage>
        <taxon>Bacteria</taxon>
        <taxon>Bacillati</taxon>
        <taxon>Bacillota</taxon>
        <taxon>Clostridia</taxon>
        <taxon>Eubacteriales</taxon>
        <taxon>Desulfallaceae</taxon>
        <taxon>Desulfoscipio</taxon>
    </lineage>
</organism>
<gene>
    <name evidence="1" type="ORF">Desgi_4193</name>
</gene>
<dbReference type="KEGG" id="dgi:Desgi_4193"/>
<accession>R4KPF6</accession>
<protein>
    <recommendedName>
        <fullName evidence="3">DUF3160 domain-containing protein</fullName>
    </recommendedName>
</protein>
<dbReference type="RefSeq" id="WP_006521507.1">
    <property type="nucleotide sequence ID" value="NC_021184.1"/>
</dbReference>
<dbReference type="eggNOG" id="COG4640">
    <property type="taxonomic scope" value="Bacteria"/>
</dbReference>
<proteinExistence type="predicted"/>
<sequence length="719" mass="81135">MQRIGIISAWVLSMLLLITTVSGCSGDSGQVEQHPAAGEIGTPVALASSFAVYKDVPVDFSPTLEPYKVDPELDNVTNKEMFQLSPEAKQLLVENGFVVVPNQYNREFFMLYETNLYEPVPSFITTDSMLHNYHLFFSHLLRVIEKGKLAPELKELTAAMLTASQKQYAALKGSDWENAARRNIGFFAVAEKLLDPQMPVPYQVEQVVEEELRLIENASGIQNSPLMNMGQDLKGTDTLQEDYSQYIPRGHYTTDEMLQSYFKAMMWYGRMTFRIKSEDETKSAVLITSALGESDFEQKWDKIYQPTSFFVGKADDLSYPQYRELLDKTYGTGIRLKDLASGSDQWTAFMEAAAELEPPVINSIPIFDEELQPDREGAIKGFRFMGQRFTLDAAVFQRLVYRNVKENSQGERRMLPKGLDIPAAMGSGEAYSILEAEGETDYAGYPANMNKLQQYIAGLDKEIWTQNLYWGWLYTLEPLLQERGKGYPSFMQSQAWTRKDLNSFLASWTELKHDTILYAKQIYAEMGGGMAGVDDRGYVEPNPHLYARLAALVNMTREGLASRDLLDQTDRDSLDRLEQLALSLKTISEKELSDIPLTDEEFELIRSYGGQLEHFWLEALSDIGVDHRSAIDENPAALVADVATDPGGRVLQEATGHIFEIYAVVPVDGSLRIARGGVYSHYEFSWPLSDRLTDKKWHELLDSGQAPPLAGWTKTFIAQ</sequence>
<keyword evidence="2" id="KW-1185">Reference proteome</keyword>
<dbReference type="EMBL" id="CP003273">
    <property type="protein sequence ID" value="AGL03447.1"/>
    <property type="molecule type" value="Genomic_DNA"/>
</dbReference>
<dbReference type="Pfam" id="PF11369">
    <property type="entry name" value="DUF3160"/>
    <property type="match status" value="1"/>
</dbReference>
<dbReference type="HOGENOM" id="CLU_015670_1_0_9"/>